<dbReference type="Pfam" id="PF02493">
    <property type="entry name" value="MORN"/>
    <property type="match status" value="4"/>
</dbReference>
<organism evidence="4 5">
    <name type="scientific">Cannabis sativa</name>
    <name type="common">Hemp</name>
    <name type="synonym">Marijuana</name>
    <dbReference type="NCBI Taxonomy" id="3483"/>
    <lineage>
        <taxon>Eukaryota</taxon>
        <taxon>Viridiplantae</taxon>
        <taxon>Streptophyta</taxon>
        <taxon>Embryophyta</taxon>
        <taxon>Tracheophyta</taxon>
        <taxon>Spermatophyta</taxon>
        <taxon>Magnoliopsida</taxon>
        <taxon>eudicotyledons</taxon>
        <taxon>Gunneridae</taxon>
        <taxon>Pentapetalae</taxon>
        <taxon>rosids</taxon>
        <taxon>fabids</taxon>
        <taxon>Rosales</taxon>
        <taxon>Cannabaceae</taxon>
        <taxon>Cannabis</taxon>
    </lineage>
</organism>
<feature type="domain" description="Band 7" evidence="3">
    <location>
        <begin position="97"/>
        <end position="220"/>
    </location>
</feature>
<dbReference type="GO" id="GO:0016020">
    <property type="term" value="C:membrane"/>
    <property type="evidence" value="ECO:0007669"/>
    <property type="project" value="UniProtKB-ARBA"/>
</dbReference>
<dbReference type="Gene3D" id="2.20.110.10">
    <property type="entry name" value="Histone H3 K4-specific methyltransferase SET7/9 N-terminal domain"/>
    <property type="match status" value="2"/>
</dbReference>
<dbReference type="InterPro" id="IPR050710">
    <property type="entry name" value="Band7/mec-2_domain"/>
</dbReference>
<dbReference type="Pfam" id="PF01145">
    <property type="entry name" value="Band_7"/>
    <property type="match status" value="1"/>
</dbReference>
<dbReference type="InterPro" id="IPR001107">
    <property type="entry name" value="Band_7"/>
</dbReference>
<evidence type="ECO:0000313" key="4">
    <source>
        <dbReference type="EMBL" id="KAF4374460.1"/>
    </source>
</evidence>
<dbReference type="PANTHER" id="PTHR43327:SF11">
    <property type="entry name" value="HYPERSENSITIVE-INDUCED RESPONSE PROTEIN 4"/>
    <property type="match status" value="1"/>
</dbReference>
<dbReference type="PANTHER" id="PTHR43327">
    <property type="entry name" value="STOMATIN-LIKE PROTEIN 2, MITOCHONDRIAL"/>
    <property type="match status" value="1"/>
</dbReference>
<sequence>MNKSINGGGGRGAGKTSGSTRRDTLSLVTGKYLWNEGEIKQKEEGGSSVLFETKPLPIVKLTDTPPFYHEEEEEDISIKEEEEEESESVSATTTLTRGFVERWGRFERLAEPSFLFFNPFAGECLAAVLSTRIYSLDVRIETKTRITFLFNYNDQFNTGSLKKNADDAYYELQNPKEQIQAFVLDVVRAIVPRMTFDELFEQKGEVAQSVLEELEKAWLEQLPNMVMVTYGYNIEHMLMVDTVPDSHVRIAMNEINKVGRGVHTCEDGSRYVGEFKWGVKHGLGHYHFRNGDTYAGEYFADKMHGFGVYQFANVHRYEGAWHEGRRKGLEMYTFRNGETQSGHWQNGVLHILSRF</sequence>
<comment type="caution">
    <text evidence="4">The sequence shown here is derived from an EMBL/GenBank/DDBJ whole genome shotgun (WGS) entry which is preliminary data.</text>
</comment>
<dbReference type="SUPFAM" id="SSF117892">
    <property type="entry name" value="Band 7/SPFH domain"/>
    <property type="match status" value="1"/>
</dbReference>
<dbReference type="AlphaFoldDB" id="A0A7J6FXF8"/>
<keyword evidence="1" id="KW-0677">Repeat</keyword>
<evidence type="ECO:0000259" key="3">
    <source>
        <dbReference type="Pfam" id="PF01145"/>
    </source>
</evidence>
<gene>
    <name evidence="4" type="ORF">F8388_016011</name>
</gene>
<dbReference type="Proteomes" id="UP000525078">
    <property type="component" value="Unassembled WGS sequence"/>
</dbReference>
<feature type="compositionally biased region" description="Gly residues" evidence="2">
    <location>
        <begin position="1"/>
        <end position="15"/>
    </location>
</feature>
<proteinExistence type="predicted"/>
<dbReference type="InterPro" id="IPR036013">
    <property type="entry name" value="Band_7/SPFH_dom_sf"/>
</dbReference>
<feature type="region of interest" description="Disordered" evidence="2">
    <location>
        <begin position="1"/>
        <end position="23"/>
    </location>
</feature>
<name>A0A7J6FXF8_CANSA</name>
<feature type="region of interest" description="Disordered" evidence="2">
    <location>
        <begin position="69"/>
        <end position="91"/>
    </location>
</feature>
<dbReference type="SMART" id="SM00698">
    <property type="entry name" value="MORN"/>
    <property type="match status" value="3"/>
</dbReference>
<dbReference type="EMBL" id="JAATIP010000095">
    <property type="protein sequence ID" value="KAF4374460.1"/>
    <property type="molecule type" value="Genomic_DNA"/>
</dbReference>
<feature type="compositionally biased region" description="Acidic residues" evidence="2">
    <location>
        <begin position="70"/>
        <end position="87"/>
    </location>
</feature>
<evidence type="ECO:0000256" key="2">
    <source>
        <dbReference type="SAM" id="MobiDB-lite"/>
    </source>
</evidence>
<evidence type="ECO:0000313" key="5">
    <source>
        <dbReference type="Proteomes" id="UP000525078"/>
    </source>
</evidence>
<dbReference type="FunFam" id="2.20.110.10:FF:000002">
    <property type="entry name" value="Phosphatidylinositol 4-phosphate 5-kinase 8"/>
    <property type="match status" value="1"/>
</dbReference>
<protein>
    <recommendedName>
        <fullName evidence="3">Band 7 domain-containing protein</fullName>
    </recommendedName>
</protein>
<reference evidence="4 5" key="1">
    <citation type="journal article" date="2020" name="bioRxiv">
        <title>Sequence and annotation of 42 cannabis genomes reveals extensive copy number variation in cannabinoid synthesis and pathogen resistance genes.</title>
        <authorList>
            <person name="Mckernan K.J."/>
            <person name="Helbert Y."/>
            <person name="Kane L.T."/>
            <person name="Ebling H."/>
            <person name="Zhang L."/>
            <person name="Liu B."/>
            <person name="Eaton Z."/>
            <person name="Mclaughlin S."/>
            <person name="Kingan S."/>
            <person name="Baybayan P."/>
            <person name="Concepcion G."/>
            <person name="Jordan M."/>
            <person name="Riva A."/>
            <person name="Barbazuk W."/>
            <person name="Harkins T."/>
        </authorList>
    </citation>
    <scope>NUCLEOTIDE SEQUENCE [LARGE SCALE GENOMIC DNA]</scope>
    <source>
        <strain evidence="5">cv. Jamaican Lion 4</strain>
        <tissue evidence="4">Leaf</tissue>
    </source>
</reference>
<dbReference type="SUPFAM" id="SSF82185">
    <property type="entry name" value="Histone H3 K4-specific methyltransferase SET7/9 N-terminal domain"/>
    <property type="match status" value="1"/>
</dbReference>
<evidence type="ECO:0000256" key="1">
    <source>
        <dbReference type="ARBA" id="ARBA00022737"/>
    </source>
</evidence>
<dbReference type="Gene3D" id="3.30.479.30">
    <property type="entry name" value="Band 7 domain"/>
    <property type="match status" value="1"/>
</dbReference>
<dbReference type="InterPro" id="IPR003409">
    <property type="entry name" value="MORN"/>
</dbReference>
<accession>A0A7J6FXF8</accession>